<sequence length="668" mass="76127">MFLLTVPAFFSNTATAWEKSAYISILGFSLFFLGWVASKIRSDYGRKYRDWTGFDIVVNMGLIFAMTLFYWLFSLAILRTNSSYLISKTSWPFSWFIGFSIALSAVGLYMGSIREGSWWNKKKVFGIILIFLVLFSFAWIYMFRSSHEAEVIGLELSPDRVARGDSVTVSLQIHYVAGWEGPIASLLQRNERVWSFTKRLLSKERVIDLKLNGETVLEERVNLNYGETKTVDFDIEMQELGDRSINIDNLTRNFKVLEPADLVVKNLEVDRERVKLGDTVSVYIDVKNVGGMEGTRTLELNAGEEIETKRVTISPGEDKRVSFSVSKHESGTYSLRIENLSSSFTVLKPATLEFSGLSVSENEVFMNGSVEVSVTVKNVGDLEGEKTVTLFLNGEPAKGKEVDLSPNQTGTVVFNLSEIPVGNYTVGVDNLSKTFNVVDPRDAPVQYLTYYYGTAENYVSKNYEIPDEKTVQGLAEFLHQIKLPEYVEDYFDCSDTSSVVEWLLEGAGFHAFVAMNYELGETEPYPHNWVMVELRDGELAAVEATLLTSGDIYSPPGIVIGPDGEFKKYSWEYERFMDWKEEHPPSEYDYDPDITLEEWKDEYVNQSIDSVGIPSREEYYSPAVKYESPKGLVEGEMVENAKYYMDESEFDWWNVSPFNRQEPFSKWE</sequence>
<feature type="transmembrane region" description="Helical" evidence="1">
    <location>
        <begin position="93"/>
        <end position="112"/>
    </location>
</feature>
<accession>A0A133U587</accession>
<name>A0A133U587_9EURY</name>
<keyword evidence="1" id="KW-0472">Membrane</keyword>
<feature type="transmembrane region" description="Helical" evidence="1">
    <location>
        <begin position="20"/>
        <end position="40"/>
    </location>
</feature>
<organism evidence="2 3">
    <name type="scientific">candidate division MSBL1 archaeon SCGC-AAA259D14</name>
    <dbReference type="NCBI Taxonomy" id="1698261"/>
    <lineage>
        <taxon>Archaea</taxon>
        <taxon>Methanobacteriati</taxon>
        <taxon>Methanobacteriota</taxon>
        <taxon>candidate division MSBL1</taxon>
    </lineage>
</organism>
<evidence type="ECO:0000313" key="3">
    <source>
        <dbReference type="Proteomes" id="UP000070589"/>
    </source>
</evidence>
<proteinExistence type="predicted"/>
<comment type="caution">
    <text evidence="2">The sequence shown here is derived from an EMBL/GenBank/DDBJ whole genome shotgun (WGS) entry which is preliminary data.</text>
</comment>
<feature type="transmembrane region" description="Helical" evidence="1">
    <location>
        <begin position="52"/>
        <end position="73"/>
    </location>
</feature>
<gene>
    <name evidence="2" type="ORF">AKJ62_03310</name>
</gene>
<feature type="transmembrane region" description="Helical" evidence="1">
    <location>
        <begin position="124"/>
        <end position="142"/>
    </location>
</feature>
<evidence type="ECO:0000256" key="1">
    <source>
        <dbReference type="SAM" id="Phobius"/>
    </source>
</evidence>
<dbReference type="Gene3D" id="2.60.40.10">
    <property type="entry name" value="Immunoglobulins"/>
    <property type="match status" value="2"/>
</dbReference>
<dbReference type="InterPro" id="IPR013783">
    <property type="entry name" value="Ig-like_fold"/>
</dbReference>
<dbReference type="AlphaFoldDB" id="A0A133U587"/>
<keyword evidence="1" id="KW-1133">Transmembrane helix</keyword>
<protein>
    <recommendedName>
        <fullName evidence="4">CARDB domain-containing protein</fullName>
    </recommendedName>
</protein>
<reference evidence="2 3" key="1">
    <citation type="journal article" date="2016" name="Sci. Rep.">
        <title>Metabolic traits of an uncultured archaeal lineage -MSBL1- from brine pools of the Red Sea.</title>
        <authorList>
            <person name="Mwirichia R."/>
            <person name="Alam I."/>
            <person name="Rashid M."/>
            <person name="Vinu M."/>
            <person name="Ba-Alawi W."/>
            <person name="Anthony Kamau A."/>
            <person name="Kamanda Ngugi D."/>
            <person name="Goker M."/>
            <person name="Klenk H.P."/>
            <person name="Bajic V."/>
            <person name="Stingl U."/>
        </authorList>
    </citation>
    <scope>NUCLEOTIDE SEQUENCE [LARGE SCALE GENOMIC DNA]</scope>
    <source>
        <strain evidence="2">SCGC-AAA259D14</strain>
    </source>
</reference>
<keyword evidence="3" id="KW-1185">Reference proteome</keyword>
<dbReference type="Proteomes" id="UP000070589">
    <property type="component" value="Unassembled WGS sequence"/>
</dbReference>
<dbReference type="EMBL" id="LHXL01000041">
    <property type="protein sequence ID" value="KXA89357.1"/>
    <property type="molecule type" value="Genomic_DNA"/>
</dbReference>
<evidence type="ECO:0008006" key="4">
    <source>
        <dbReference type="Google" id="ProtNLM"/>
    </source>
</evidence>
<evidence type="ECO:0000313" key="2">
    <source>
        <dbReference type="EMBL" id="KXA89357.1"/>
    </source>
</evidence>
<keyword evidence="1" id="KW-0812">Transmembrane</keyword>